<proteinExistence type="predicted"/>
<evidence type="ECO:0000313" key="2">
    <source>
        <dbReference type="Proteomes" id="UP000011134"/>
    </source>
</evidence>
<comment type="caution">
    <text evidence="1">The sequence shown here is derived from an EMBL/GenBank/DDBJ whole genome shotgun (WGS) entry which is preliminary data.</text>
</comment>
<gene>
    <name evidence="1" type="ORF">C942_01657</name>
</gene>
<reference evidence="1 2" key="1">
    <citation type="submission" date="2012-12" db="EMBL/GenBank/DDBJ databases">
        <title>Genome Assembly of Photobacterium sp. AK15.</title>
        <authorList>
            <person name="Khatri I."/>
            <person name="Vaidya B."/>
            <person name="Srinivas T.N.R."/>
            <person name="Subramanian S."/>
            <person name="Pinnaka A."/>
        </authorList>
    </citation>
    <scope>NUCLEOTIDE SEQUENCE [LARGE SCALE GENOMIC DNA]</scope>
    <source>
        <strain evidence="1 2">AK15</strain>
    </source>
</reference>
<dbReference type="AlphaFoldDB" id="L8J874"/>
<sequence>MPENQSAIVQWLQQGAGKKTLALLLKQASQPDSPLKQWLQQFPADKQEEFTALLKLAAEQRMAPTVKENEATVIHLHLLQANGREVKLSIEKDNQSGSKRKNDQKPRWQVQINLPVGASDAVQAVAIWDQQKLNLAFESDNNLLLERTELLAPLLSERLAMLGIQTEPATFKLAQPLCLDNSTDIDGFSILV</sequence>
<protein>
    <recommendedName>
        <fullName evidence="3">Flagellar hook-length control protein-like C-terminal domain-containing protein</fullName>
    </recommendedName>
</protein>
<dbReference type="Proteomes" id="UP000011134">
    <property type="component" value="Unassembled WGS sequence"/>
</dbReference>
<name>L8J874_9GAMM</name>
<organism evidence="1 2">
    <name type="scientific">Photobacterium marinum</name>
    <dbReference type="NCBI Taxonomy" id="1056511"/>
    <lineage>
        <taxon>Bacteria</taxon>
        <taxon>Pseudomonadati</taxon>
        <taxon>Pseudomonadota</taxon>
        <taxon>Gammaproteobacteria</taxon>
        <taxon>Vibrionales</taxon>
        <taxon>Vibrionaceae</taxon>
        <taxon>Photobacterium</taxon>
    </lineage>
</organism>
<keyword evidence="2" id="KW-1185">Reference proteome</keyword>
<accession>L8J874</accession>
<dbReference type="EMBL" id="AMZO01000020">
    <property type="protein sequence ID" value="ELR65085.1"/>
    <property type="molecule type" value="Genomic_DNA"/>
</dbReference>
<evidence type="ECO:0000313" key="1">
    <source>
        <dbReference type="EMBL" id="ELR65085.1"/>
    </source>
</evidence>
<dbReference type="PATRIC" id="fig|1056511.3.peg.2734"/>
<evidence type="ECO:0008006" key="3">
    <source>
        <dbReference type="Google" id="ProtNLM"/>
    </source>
</evidence>